<name>A0ABP7MJ68_9BACT</name>
<evidence type="ECO:0000313" key="3">
    <source>
        <dbReference type="Proteomes" id="UP001499909"/>
    </source>
</evidence>
<feature type="transmembrane region" description="Helical" evidence="1">
    <location>
        <begin position="144"/>
        <end position="162"/>
    </location>
</feature>
<evidence type="ECO:0000313" key="2">
    <source>
        <dbReference type="EMBL" id="GAA3924538.1"/>
    </source>
</evidence>
<dbReference type="InterPro" id="IPR022134">
    <property type="entry name" value="DUF3667"/>
</dbReference>
<dbReference type="Pfam" id="PF12412">
    <property type="entry name" value="DUF3667"/>
    <property type="match status" value="1"/>
</dbReference>
<keyword evidence="3" id="KW-1185">Reference proteome</keyword>
<proteinExistence type="predicted"/>
<feature type="transmembrane region" description="Helical" evidence="1">
    <location>
        <begin position="91"/>
        <end position="115"/>
    </location>
</feature>
<keyword evidence="1" id="KW-0812">Transmembrane</keyword>
<keyword evidence="1" id="KW-0472">Membrane</keyword>
<feature type="transmembrane region" description="Helical" evidence="1">
    <location>
        <begin position="244"/>
        <end position="264"/>
    </location>
</feature>
<reference evidence="3" key="1">
    <citation type="journal article" date="2019" name="Int. J. Syst. Evol. Microbiol.">
        <title>The Global Catalogue of Microorganisms (GCM) 10K type strain sequencing project: providing services to taxonomists for standard genome sequencing and annotation.</title>
        <authorList>
            <consortium name="The Broad Institute Genomics Platform"/>
            <consortium name="The Broad Institute Genome Sequencing Center for Infectious Disease"/>
            <person name="Wu L."/>
            <person name="Ma J."/>
        </authorList>
    </citation>
    <scope>NUCLEOTIDE SEQUENCE [LARGE SCALE GENOMIC DNA]</scope>
    <source>
        <strain evidence="3">JCM 17214</strain>
    </source>
</reference>
<organism evidence="2 3">
    <name type="scientific">Hymenobacter algoricola</name>
    <dbReference type="NCBI Taxonomy" id="486267"/>
    <lineage>
        <taxon>Bacteria</taxon>
        <taxon>Pseudomonadati</taxon>
        <taxon>Bacteroidota</taxon>
        <taxon>Cytophagia</taxon>
        <taxon>Cytophagales</taxon>
        <taxon>Hymenobacteraceae</taxon>
        <taxon>Hymenobacter</taxon>
    </lineage>
</organism>
<evidence type="ECO:0000256" key="1">
    <source>
        <dbReference type="SAM" id="Phobius"/>
    </source>
</evidence>
<accession>A0ABP7MJ68</accession>
<comment type="caution">
    <text evidence="2">The sequence shown here is derived from an EMBL/GenBank/DDBJ whole genome shotgun (WGS) entry which is preliminary data.</text>
</comment>
<sequence>METLELPLPATASASPTPHACLNCGTALHDQFCARCGQPAATHRITTAHLLHEIPHSIWHVDKGILFTLRELVLRPGAALRAYLGGQRRPYFAPLSYLLLAVGVATFLMAALHIVPFDLHDPRVSARTRELQLHAFGPVLRYMSWYQVVALPLLALPTRLVLRRGGFNYAECIVINAFVIGTASIINMAFIPLMYVLSGTAGIVRLTSVTMLVMVAYQTRAYAQLLRPTGLGAAGRYLRGLLTSGLNFIVLLLFIALIMIGLLLPTLRQQMRPAQPQAAAQTATTTRPQP</sequence>
<feature type="transmembrane region" description="Helical" evidence="1">
    <location>
        <begin position="203"/>
        <end position="223"/>
    </location>
</feature>
<dbReference type="EMBL" id="BAABDH010000016">
    <property type="protein sequence ID" value="GAA3924538.1"/>
    <property type="molecule type" value="Genomic_DNA"/>
</dbReference>
<dbReference type="RefSeq" id="WP_345110499.1">
    <property type="nucleotide sequence ID" value="NZ_BAABDH010000016.1"/>
</dbReference>
<evidence type="ECO:0008006" key="4">
    <source>
        <dbReference type="Google" id="ProtNLM"/>
    </source>
</evidence>
<keyword evidence="1" id="KW-1133">Transmembrane helix</keyword>
<protein>
    <recommendedName>
        <fullName evidence="4">DUF3667 domain-containing protein</fullName>
    </recommendedName>
</protein>
<gene>
    <name evidence="2" type="ORF">GCM10022406_08310</name>
</gene>
<dbReference type="Proteomes" id="UP001499909">
    <property type="component" value="Unassembled WGS sequence"/>
</dbReference>
<feature type="transmembrane region" description="Helical" evidence="1">
    <location>
        <begin position="174"/>
        <end position="197"/>
    </location>
</feature>